<sequence length="401" mass="41733">MVSPGSDSGSLTTDESGLPVKRNKYAKISIGTCSNCGQGKQPMVNWAELLPPPPEHPPPSEMGDSGDSMHRHNNSNNMAETRFINNRSPISPVSKISACSCPIPHDRMVPNLRANIPYSDIEYPTHPGPAHSRYHGDTYQDGSGGSCAGGSGSGGGGGGGGSGSSNYNSDARSYSPKPVGSVRSQQTTTDALLHRCQSPLSCHNCGSSIHQHQQQQQQQQQQSATASAMSTSSSAPPPPPPLSSSSSYNPHLHHHPAAHPENFVTLAGAGGQRVCLPDINDQRAAGGGLYSPIAGVGGAYPPQASMAGSFSQQQGGGACPYSPPPPYPYPNPPPALHGYRIPPLESSDQRNSSDLEQVAQGRGYPSGGGAMQDGGPHMDRACQSSLPSLANECMQPGYGRR</sequence>
<feature type="compositionally biased region" description="Low complexity" evidence="1">
    <location>
        <begin position="207"/>
        <end position="234"/>
    </location>
</feature>
<evidence type="ECO:0000313" key="3">
    <source>
        <dbReference type="RefSeq" id="XP_012944868.1"/>
    </source>
</evidence>
<feature type="region of interest" description="Disordered" evidence="1">
    <location>
        <begin position="205"/>
        <end position="256"/>
    </location>
</feature>
<feature type="compositionally biased region" description="Pro residues" evidence="1">
    <location>
        <begin position="50"/>
        <end position="60"/>
    </location>
</feature>
<accession>A0ABM1AC33</accession>
<dbReference type="RefSeq" id="XP_012944868.1">
    <property type="nucleotide sequence ID" value="XM_013089414.2"/>
</dbReference>
<feature type="compositionally biased region" description="Polar residues" evidence="1">
    <location>
        <begin position="1"/>
        <end position="15"/>
    </location>
</feature>
<feature type="region of interest" description="Disordered" evidence="1">
    <location>
        <begin position="44"/>
        <end position="73"/>
    </location>
</feature>
<dbReference type="GeneID" id="106013502"/>
<gene>
    <name evidence="3" type="primary">LOC106013502</name>
</gene>
<evidence type="ECO:0000313" key="2">
    <source>
        <dbReference type="Proteomes" id="UP000694888"/>
    </source>
</evidence>
<keyword evidence="2" id="KW-1185">Reference proteome</keyword>
<feature type="compositionally biased region" description="Gly residues" evidence="1">
    <location>
        <begin position="142"/>
        <end position="163"/>
    </location>
</feature>
<protein>
    <submittedName>
        <fullName evidence="3">Trithorax group protein osa</fullName>
    </submittedName>
</protein>
<feature type="region of interest" description="Disordered" evidence="1">
    <location>
        <begin position="123"/>
        <end position="186"/>
    </location>
</feature>
<name>A0ABM1AC33_APLCA</name>
<evidence type="ECO:0000256" key="1">
    <source>
        <dbReference type="SAM" id="MobiDB-lite"/>
    </source>
</evidence>
<proteinExistence type="predicted"/>
<feature type="region of interest" description="Disordered" evidence="1">
    <location>
        <begin position="334"/>
        <end position="401"/>
    </location>
</feature>
<reference evidence="3" key="1">
    <citation type="submission" date="2025-08" db="UniProtKB">
        <authorList>
            <consortium name="RefSeq"/>
        </authorList>
    </citation>
    <scope>IDENTIFICATION</scope>
</reference>
<feature type="region of interest" description="Disordered" evidence="1">
    <location>
        <begin position="1"/>
        <end position="22"/>
    </location>
</feature>
<organism evidence="2 3">
    <name type="scientific">Aplysia californica</name>
    <name type="common">California sea hare</name>
    <dbReference type="NCBI Taxonomy" id="6500"/>
    <lineage>
        <taxon>Eukaryota</taxon>
        <taxon>Metazoa</taxon>
        <taxon>Spiralia</taxon>
        <taxon>Lophotrochozoa</taxon>
        <taxon>Mollusca</taxon>
        <taxon>Gastropoda</taxon>
        <taxon>Heterobranchia</taxon>
        <taxon>Euthyneura</taxon>
        <taxon>Tectipleura</taxon>
        <taxon>Aplysiida</taxon>
        <taxon>Aplysioidea</taxon>
        <taxon>Aplysiidae</taxon>
        <taxon>Aplysia</taxon>
    </lineage>
</organism>
<dbReference type="Proteomes" id="UP000694888">
    <property type="component" value="Unplaced"/>
</dbReference>